<sequence length="316" mass="36051">MSSVYPFTIMTPTYNRAHTLQRAYDSLCEQSVQDFEWVIVDDGSTDHTAELVAQWQRQASFPIVYHWQTNQHKKTAFNQGVKLAKGELLVALDSDDTLVPNALEQLQKHWAAIDASERANYLGVVGLCARPNGQIVGDRFPADPLDITSLELNFRYNVRGEKFGALRTDVLAKFPFPEDIPGFVPESLVWRSIARAGYKTRFVNTVFRVYYDSADSLSVQGKTSQQHALGLWLLAYDTVQFCWPWAKHDPKAWLMAAVRYTRFGKHLRATQTKAPAGYKLRGWRARGVVALMSPLGYVLYWRDCQRSRTSRTEHQA</sequence>
<feature type="domain" description="Glycosyltransferase 2-like" evidence="1">
    <location>
        <begin position="8"/>
        <end position="113"/>
    </location>
</feature>
<dbReference type="Pfam" id="PF00535">
    <property type="entry name" value="Glycos_transf_2"/>
    <property type="match status" value="1"/>
</dbReference>
<evidence type="ECO:0000259" key="1">
    <source>
        <dbReference type="Pfam" id="PF00535"/>
    </source>
</evidence>
<dbReference type="EMBL" id="DWUQ01000173">
    <property type="protein sequence ID" value="HJD45002.1"/>
    <property type="molecule type" value="Genomic_DNA"/>
</dbReference>
<dbReference type="AlphaFoldDB" id="A0A9D2U9C9"/>
<accession>A0A9D2U9C9</accession>
<dbReference type="InterPro" id="IPR001173">
    <property type="entry name" value="Glyco_trans_2-like"/>
</dbReference>
<dbReference type="PANTHER" id="PTHR22916">
    <property type="entry name" value="GLYCOSYLTRANSFERASE"/>
    <property type="match status" value="1"/>
</dbReference>
<gene>
    <name evidence="2" type="ORF">H9906_08275</name>
</gene>
<dbReference type="PANTHER" id="PTHR22916:SF3">
    <property type="entry name" value="UDP-GLCNAC:BETAGAL BETA-1,3-N-ACETYLGLUCOSAMINYLTRANSFERASE-LIKE PROTEIN 1"/>
    <property type="match status" value="1"/>
</dbReference>
<evidence type="ECO:0000313" key="2">
    <source>
        <dbReference type="EMBL" id="HJD45002.1"/>
    </source>
</evidence>
<organism evidence="2 3">
    <name type="scientific">Candidatus Paenalcaligenes intestinipullorum</name>
    <dbReference type="NCBI Taxonomy" id="2838718"/>
    <lineage>
        <taxon>Bacteria</taxon>
        <taxon>Pseudomonadati</taxon>
        <taxon>Pseudomonadota</taxon>
        <taxon>Betaproteobacteria</taxon>
        <taxon>Burkholderiales</taxon>
        <taxon>Alcaligenaceae</taxon>
        <taxon>Paenalcaligenes</taxon>
    </lineage>
</organism>
<reference evidence="2" key="1">
    <citation type="journal article" date="2021" name="PeerJ">
        <title>Extensive microbial diversity within the chicken gut microbiome revealed by metagenomics and culture.</title>
        <authorList>
            <person name="Gilroy R."/>
            <person name="Ravi A."/>
            <person name="Getino M."/>
            <person name="Pursley I."/>
            <person name="Horton D.L."/>
            <person name="Alikhan N.F."/>
            <person name="Baker D."/>
            <person name="Gharbi K."/>
            <person name="Hall N."/>
            <person name="Watson M."/>
            <person name="Adriaenssens E.M."/>
            <person name="Foster-Nyarko E."/>
            <person name="Jarju S."/>
            <person name="Secka A."/>
            <person name="Antonio M."/>
            <person name="Oren A."/>
            <person name="Chaudhuri R.R."/>
            <person name="La Ragione R."/>
            <person name="Hildebrand F."/>
            <person name="Pallen M.J."/>
        </authorList>
    </citation>
    <scope>NUCLEOTIDE SEQUENCE</scope>
    <source>
        <strain evidence="2">9264</strain>
    </source>
</reference>
<dbReference type="Proteomes" id="UP000823889">
    <property type="component" value="Unassembled WGS sequence"/>
</dbReference>
<dbReference type="SUPFAM" id="SSF53448">
    <property type="entry name" value="Nucleotide-diphospho-sugar transferases"/>
    <property type="match status" value="1"/>
</dbReference>
<dbReference type="Gene3D" id="3.90.550.10">
    <property type="entry name" value="Spore Coat Polysaccharide Biosynthesis Protein SpsA, Chain A"/>
    <property type="match status" value="1"/>
</dbReference>
<evidence type="ECO:0000313" key="3">
    <source>
        <dbReference type="Proteomes" id="UP000823889"/>
    </source>
</evidence>
<protein>
    <submittedName>
        <fullName evidence="2">Glycosyltransferase family 2 protein</fullName>
    </submittedName>
</protein>
<dbReference type="InterPro" id="IPR029044">
    <property type="entry name" value="Nucleotide-diphossugar_trans"/>
</dbReference>
<proteinExistence type="predicted"/>
<dbReference type="GO" id="GO:0016758">
    <property type="term" value="F:hexosyltransferase activity"/>
    <property type="evidence" value="ECO:0007669"/>
    <property type="project" value="UniProtKB-ARBA"/>
</dbReference>
<dbReference type="CDD" id="cd00761">
    <property type="entry name" value="Glyco_tranf_GTA_type"/>
    <property type="match status" value="1"/>
</dbReference>
<name>A0A9D2U9C9_9BURK</name>
<comment type="caution">
    <text evidence="2">The sequence shown here is derived from an EMBL/GenBank/DDBJ whole genome shotgun (WGS) entry which is preliminary data.</text>
</comment>
<reference evidence="2" key="2">
    <citation type="submission" date="2021-04" db="EMBL/GenBank/DDBJ databases">
        <authorList>
            <person name="Gilroy R."/>
        </authorList>
    </citation>
    <scope>NUCLEOTIDE SEQUENCE</scope>
    <source>
        <strain evidence="2">9264</strain>
    </source>
</reference>